<dbReference type="EMBL" id="JAYMYQ010000004">
    <property type="protein sequence ID" value="KAK7339708.1"/>
    <property type="molecule type" value="Genomic_DNA"/>
</dbReference>
<gene>
    <name evidence="1" type="ORF">VNO77_20389</name>
</gene>
<dbReference type="Proteomes" id="UP001367508">
    <property type="component" value="Unassembled WGS sequence"/>
</dbReference>
<organism evidence="1 2">
    <name type="scientific">Canavalia gladiata</name>
    <name type="common">Sword bean</name>
    <name type="synonym">Dolichos gladiatus</name>
    <dbReference type="NCBI Taxonomy" id="3824"/>
    <lineage>
        <taxon>Eukaryota</taxon>
        <taxon>Viridiplantae</taxon>
        <taxon>Streptophyta</taxon>
        <taxon>Embryophyta</taxon>
        <taxon>Tracheophyta</taxon>
        <taxon>Spermatophyta</taxon>
        <taxon>Magnoliopsida</taxon>
        <taxon>eudicotyledons</taxon>
        <taxon>Gunneridae</taxon>
        <taxon>Pentapetalae</taxon>
        <taxon>rosids</taxon>
        <taxon>fabids</taxon>
        <taxon>Fabales</taxon>
        <taxon>Fabaceae</taxon>
        <taxon>Papilionoideae</taxon>
        <taxon>50 kb inversion clade</taxon>
        <taxon>NPAAA clade</taxon>
        <taxon>indigoferoid/millettioid clade</taxon>
        <taxon>Phaseoleae</taxon>
        <taxon>Canavalia</taxon>
    </lineage>
</organism>
<keyword evidence="2" id="KW-1185">Reference proteome</keyword>
<evidence type="ECO:0000313" key="2">
    <source>
        <dbReference type="Proteomes" id="UP001367508"/>
    </source>
</evidence>
<comment type="caution">
    <text evidence="1">The sequence shown here is derived from an EMBL/GenBank/DDBJ whole genome shotgun (WGS) entry which is preliminary data.</text>
</comment>
<evidence type="ECO:0000313" key="1">
    <source>
        <dbReference type="EMBL" id="KAK7339708.1"/>
    </source>
</evidence>
<reference evidence="1 2" key="1">
    <citation type="submission" date="2024-01" db="EMBL/GenBank/DDBJ databases">
        <title>The genomes of 5 underutilized Papilionoideae crops provide insights into root nodulation and disease resistanc.</title>
        <authorList>
            <person name="Jiang F."/>
        </authorList>
    </citation>
    <scope>NUCLEOTIDE SEQUENCE [LARGE SCALE GENOMIC DNA]</scope>
    <source>
        <strain evidence="1">LVBAO_FW01</strain>
        <tissue evidence="1">Leaves</tissue>
    </source>
</reference>
<name>A0AAN9QQI3_CANGL</name>
<proteinExistence type="predicted"/>
<accession>A0AAN9QQI3</accession>
<protein>
    <submittedName>
        <fullName evidence="1">Uncharacterized protein</fullName>
    </submittedName>
</protein>
<sequence length="99" mass="10819">MSDLLAIAALDVPTISDSSTLIKMSHSVVQLVAYGCVSKLTLSTRNIAIVPGLACEMDFFNNESGSDFDHLYFLLSISLVVRNLRDFTDGTGHQWILPT</sequence>
<dbReference type="AlphaFoldDB" id="A0AAN9QQI3"/>